<name>A0A6J5SYD5_9CAUD</name>
<reference evidence="2" key="1">
    <citation type="submission" date="2020-05" db="EMBL/GenBank/DDBJ databases">
        <authorList>
            <person name="Chiriac C."/>
            <person name="Salcher M."/>
            <person name="Ghai R."/>
            <person name="Kavagutti S V."/>
        </authorList>
    </citation>
    <scope>NUCLEOTIDE SEQUENCE</scope>
</reference>
<organism evidence="2">
    <name type="scientific">uncultured Caudovirales phage</name>
    <dbReference type="NCBI Taxonomy" id="2100421"/>
    <lineage>
        <taxon>Viruses</taxon>
        <taxon>Duplodnaviria</taxon>
        <taxon>Heunggongvirae</taxon>
        <taxon>Uroviricota</taxon>
        <taxon>Caudoviricetes</taxon>
        <taxon>Peduoviridae</taxon>
        <taxon>Maltschvirus</taxon>
        <taxon>Maltschvirus maltsch</taxon>
    </lineage>
</organism>
<dbReference type="EMBL" id="LR797485">
    <property type="protein sequence ID" value="CAB4219684.1"/>
    <property type="molecule type" value="Genomic_DNA"/>
</dbReference>
<evidence type="ECO:0000313" key="2">
    <source>
        <dbReference type="EMBL" id="CAB4219684.1"/>
    </source>
</evidence>
<proteinExistence type="predicted"/>
<dbReference type="EMBL" id="LR796967">
    <property type="protein sequence ID" value="CAB4178479.1"/>
    <property type="molecule type" value="Genomic_DNA"/>
</dbReference>
<sequence length="301" mass="32629">MGSPTVAYKQAHTPSPRVKASLQGLTSSVRYLTAWADAFTFVNDVLGFRDGSPWIWPASPNMRATEASIEPVGNKIGGAASDASVPGNYYLKAYIDVQFSSAVSILPMPSVYPVATQFDPANPVDMSSFSVQYSAEMIKLPSSALQWSFYNADGTAQTIPASIKDPGSGNDYYRCPTFTLNLTLQNCLYVNYNNFANKIGLVNSSTMWGCGPETILLDGASTNRREMASGLPILDVTLSYKWRAVGWNVAMASNGNLMRYARRQTDSFGSVIIAPGNTVYQVANINPTVIIPNSQRWTPGV</sequence>
<evidence type="ECO:0000313" key="1">
    <source>
        <dbReference type="EMBL" id="CAB4178479.1"/>
    </source>
</evidence>
<protein>
    <submittedName>
        <fullName evidence="2">Uncharacterized protein</fullName>
    </submittedName>
</protein>
<gene>
    <name evidence="1" type="ORF">UFOVP1021_38</name>
    <name evidence="2" type="ORF">UFOVP1622_2</name>
</gene>
<accession>A0A6J5SYD5</accession>